<keyword evidence="2" id="KW-1185">Reference proteome</keyword>
<protein>
    <submittedName>
        <fullName evidence="1">Uncharacterized protein</fullName>
    </submittedName>
</protein>
<accession>G9QGU5</accession>
<dbReference type="EMBL" id="ACWF01000005">
    <property type="protein sequence ID" value="EHL79582.1"/>
    <property type="molecule type" value="Genomic_DNA"/>
</dbReference>
<comment type="caution">
    <text evidence="1">The sequence shown here is derived from an EMBL/GenBank/DDBJ whole genome shotgun (WGS) entry which is preliminary data.</text>
</comment>
<dbReference type="Proteomes" id="UP000011747">
    <property type="component" value="Unassembled WGS sequence"/>
</dbReference>
<gene>
    <name evidence="1" type="ORF">HMPREF1015_01004</name>
</gene>
<organism evidence="1 2">
    <name type="scientific">Bacillus smithii 7_3_47FAA</name>
    <dbReference type="NCBI Taxonomy" id="665952"/>
    <lineage>
        <taxon>Bacteria</taxon>
        <taxon>Bacillati</taxon>
        <taxon>Bacillota</taxon>
        <taxon>Bacilli</taxon>
        <taxon>Bacillales</taxon>
        <taxon>Bacillaceae</taxon>
        <taxon>Bacillus</taxon>
    </lineage>
</organism>
<evidence type="ECO:0000313" key="1">
    <source>
        <dbReference type="EMBL" id="EHL79582.1"/>
    </source>
</evidence>
<dbReference type="HOGENOM" id="CLU_2749429_0_0_9"/>
<reference evidence="1 2" key="1">
    <citation type="submission" date="2011-09" db="EMBL/GenBank/DDBJ databases">
        <title>The Genome Sequence of Bacillus smithii 7_3_47FAA.</title>
        <authorList>
            <consortium name="The Broad Institute Genome Sequencing Platform"/>
            <person name="Earl A."/>
            <person name="Ward D."/>
            <person name="Feldgarden M."/>
            <person name="Gevers D."/>
            <person name="Daigneault M."/>
            <person name="Strauss J."/>
            <person name="Allen-Vercoe E."/>
            <person name="Young S.K."/>
            <person name="Zeng Q."/>
            <person name="Gargeya S."/>
            <person name="Fitzgerald M."/>
            <person name="Haas B."/>
            <person name="Abouelleil A."/>
            <person name="Alvarado L."/>
            <person name="Arachchi H.M."/>
            <person name="Berlin A."/>
            <person name="Brown A."/>
            <person name="Chapman S.B."/>
            <person name="Chen Z."/>
            <person name="Dunbar C."/>
            <person name="Freedman E."/>
            <person name="Gearin G."/>
            <person name="Goldberg J."/>
            <person name="Griggs A."/>
            <person name="Gujja S."/>
            <person name="Heiman D."/>
            <person name="Howarth C."/>
            <person name="Larson L."/>
            <person name="Lui A."/>
            <person name="MacDonald P.J.P."/>
            <person name="Montmayeur A."/>
            <person name="Murphy C."/>
            <person name="Neiman D."/>
            <person name="Pearson M."/>
            <person name="Priest M."/>
            <person name="Roberts A."/>
            <person name="Saif S."/>
            <person name="Shea T."/>
            <person name="Shenoy N."/>
            <person name="Sisk P."/>
            <person name="Stolte C."/>
            <person name="Sykes S."/>
            <person name="Wortman J."/>
            <person name="Nusbaum C."/>
            <person name="Birren B."/>
        </authorList>
    </citation>
    <scope>NUCLEOTIDE SEQUENCE [LARGE SCALE GENOMIC DNA]</scope>
    <source>
        <strain evidence="1 2">7_3_47FAA</strain>
    </source>
</reference>
<sequence>MYSNNFLKIKPGNYRAIIKSWLKNIKCPILKKPLTPKRQGLKALIHLHILFAFPRMNLSSEHIPFDFFCF</sequence>
<name>G9QGU5_9BACI</name>
<evidence type="ECO:0000313" key="2">
    <source>
        <dbReference type="Proteomes" id="UP000011747"/>
    </source>
</evidence>
<dbReference type="AlphaFoldDB" id="G9QGU5"/>
<proteinExistence type="predicted"/>